<evidence type="ECO:0000313" key="1">
    <source>
        <dbReference type="EMBL" id="KTB47399.1"/>
    </source>
</evidence>
<organism evidence="1 2">
    <name type="scientific">Moniliophthora roreri</name>
    <name type="common">Frosty pod rot fungus</name>
    <name type="synonym">Monilia roreri</name>
    <dbReference type="NCBI Taxonomy" id="221103"/>
    <lineage>
        <taxon>Eukaryota</taxon>
        <taxon>Fungi</taxon>
        <taxon>Dikarya</taxon>
        <taxon>Basidiomycota</taxon>
        <taxon>Agaricomycotina</taxon>
        <taxon>Agaricomycetes</taxon>
        <taxon>Agaricomycetidae</taxon>
        <taxon>Agaricales</taxon>
        <taxon>Marasmiineae</taxon>
        <taxon>Marasmiaceae</taxon>
        <taxon>Moniliophthora</taxon>
    </lineage>
</organism>
<name>A0A0W0GFR2_MONRR</name>
<dbReference type="AlphaFoldDB" id="A0A0W0GFR2"/>
<proteinExistence type="predicted"/>
<accession>A0A0W0GFR2</accession>
<evidence type="ECO:0000313" key="2">
    <source>
        <dbReference type="Proteomes" id="UP000054988"/>
    </source>
</evidence>
<reference evidence="1 2" key="1">
    <citation type="submission" date="2015-12" db="EMBL/GenBank/DDBJ databases">
        <title>Draft genome sequence of Moniliophthora roreri, the causal agent of frosty pod rot of cacao.</title>
        <authorList>
            <person name="Aime M.C."/>
            <person name="Diaz-Valderrama J.R."/>
            <person name="Kijpornyongpan T."/>
            <person name="Phillips-Mora W."/>
        </authorList>
    </citation>
    <scope>NUCLEOTIDE SEQUENCE [LARGE SCALE GENOMIC DNA]</scope>
    <source>
        <strain evidence="1 2">MCA 2952</strain>
    </source>
</reference>
<dbReference type="EMBL" id="LATX01000020">
    <property type="protein sequence ID" value="KTB47399.1"/>
    <property type="molecule type" value="Genomic_DNA"/>
</dbReference>
<gene>
    <name evidence="1" type="ORF">WG66_24</name>
</gene>
<comment type="caution">
    <text evidence="1">The sequence shown here is derived from an EMBL/GenBank/DDBJ whole genome shotgun (WGS) entry which is preliminary data.</text>
</comment>
<sequence length="141" mass="15862">MLKGEPYKGLPSTSSNTAHPCARFFDVQDVQDPSPNLQGTIPLHYLIQLNIELRLIGKGISFDFPIANGDDEGDDIGIATIHSNYHYDVSCERTNEVMARLYKVFGSDPGSMWYLSSKNYFDPFCNHTVPISRIDKTYGPR</sequence>
<protein>
    <submittedName>
        <fullName evidence="1">Uncharacterized protein</fullName>
    </submittedName>
</protein>
<dbReference type="Proteomes" id="UP000054988">
    <property type="component" value="Unassembled WGS sequence"/>
</dbReference>